<dbReference type="Proteomes" id="UP001079657">
    <property type="component" value="Unassembled WGS sequence"/>
</dbReference>
<dbReference type="RefSeq" id="WP_268051168.1">
    <property type="nucleotide sequence ID" value="NZ_JAPQES010000006.1"/>
</dbReference>
<evidence type="ECO:0000256" key="1">
    <source>
        <dbReference type="SAM" id="Phobius"/>
    </source>
</evidence>
<keyword evidence="1" id="KW-0812">Transmembrane</keyword>
<evidence type="ECO:0000313" key="3">
    <source>
        <dbReference type="Proteomes" id="UP001079657"/>
    </source>
</evidence>
<name>A0ABT4CT31_9CLOT</name>
<keyword evidence="1" id="KW-1133">Transmembrane helix</keyword>
<feature type="transmembrane region" description="Helical" evidence="1">
    <location>
        <begin position="73"/>
        <end position="92"/>
    </location>
</feature>
<proteinExistence type="predicted"/>
<keyword evidence="3" id="KW-1185">Reference proteome</keyword>
<gene>
    <name evidence="2" type="ORF">OXH55_16480</name>
</gene>
<reference evidence="2" key="1">
    <citation type="submission" date="2022-12" db="EMBL/GenBank/DDBJ databases">
        <authorList>
            <person name="Wang J."/>
        </authorList>
    </citation>
    <scope>NUCLEOTIDE SEQUENCE</scope>
    <source>
        <strain evidence="2">HY-42-06</strain>
    </source>
</reference>
<sequence length="196" mass="23341">MIKLIKDCIRILPIILREICIYVASLFLVFFYIIFIRTGEYFLDDAVIFIPLITMVISNIFVMLKYKKHIRKASIIGAVIGLIIIIGANEMVCKQYTNFSSEKWKNNPSIRHFMIDDLTKKHLKKNMTAKEVENLLGEYSFTKYKNEGDLDQTIAYYYSYYGYHERVSNDLYLNIYFNSENKIVRWEFYEEPALWN</sequence>
<feature type="transmembrane region" description="Helical" evidence="1">
    <location>
        <begin position="12"/>
        <end position="34"/>
    </location>
</feature>
<feature type="transmembrane region" description="Helical" evidence="1">
    <location>
        <begin position="46"/>
        <end position="66"/>
    </location>
</feature>
<keyword evidence="1" id="KW-0472">Membrane</keyword>
<organism evidence="2 3">
    <name type="scientific">Clostridium ganghwense</name>
    <dbReference type="NCBI Taxonomy" id="312089"/>
    <lineage>
        <taxon>Bacteria</taxon>
        <taxon>Bacillati</taxon>
        <taxon>Bacillota</taxon>
        <taxon>Clostridia</taxon>
        <taxon>Eubacteriales</taxon>
        <taxon>Clostridiaceae</taxon>
        <taxon>Clostridium</taxon>
    </lineage>
</organism>
<comment type="caution">
    <text evidence="2">The sequence shown here is derived from an EMBL/GenBank/DDBJ whole genome shotgun (WGS) entry which is preliminary data.</text>
</comment>
<evidence type="ECO:0000313" key="2">
    <source>
        <dbReference type="EMBL" id="MCY6372229.1"/>
    </source>
</evidence>
<accession>A0ABT4CT31</accession>
<dbReference type="EMBL" id="JAPQES010000006">
    <property type="protein sequence ID" value="MCY6372229.1"/>
    <property type="molecule type" value="Genomic_DNA"/>
</dbReference>
<protein>
    <submittedName>
        <fullName evidence="2">Uncharacterized protein</fullName>
    </submittedName>
</protein>